<reference evidence="2 3" key="1">
    <citation type="submission" date="2019-04" db="EMBL/GenBank/DDBJ databases">
        <title>Friends and foes A comparative genomics study of 23 Aspergillus species from section Flavi.</title>
        <authorList>
            <consortium name="DOE Joint Genome Institute"/>
            <person name="Kjaerbolling I."/>
            <person name="Vesth T."/>
            <person name="Frisvad J.C."/>
            <person name="Nybo J.L."/>
            <person name="Theobald S."/>
            <person name="Kildgaard S."/>
            <person name="Isbrandt T."/>
            <person name="Kuo A."/>
            <person name="Sato A."/>
            <person name="Lyhne E.K."/>
            <person name="Kogle M.E."/>
            <person name="Wiebenga A."/>
            <person name="Kun R.S."/>
            <person name="Lubbers R.J."/>
            <person name="Makela M.R."/>
            <person name="Barry K."/>
            <person name="Chovatia M."/>
            <person name="Clum A."/>
            <person name="Daum C."/>
            <person name="Haridas S."/>
            <person name="He G."/>
            <person name="LaButti K."/>
            <person name="Lipzen A."/>
            <person name="Mondo S."/>
            <person name="Riley R."/>
            <person name="Salamov A."/>
            <person name="Simmons B.A."/>
            <person name="Magnuson J.K."/>
            <person name="Henrissat B."/>
            <person name="Mortensen U.H."/>
            <person name="Larsen T.O."/>
            <person name="Devries R.P."/>
            <person name="Grigoriev I.V."/>
            <person name="Machida M."/>
            <person name="Baker S.E."/>
            <person name="Andersen M.R."/>
        </authorList>
    </citation>
    <scope>NUCLEOTIDE SEQUENCE [LARGE SCALE GENOMIC DNA]</scope>
    <source>
        <strain evidence="2 3">CBS 117626</strain>
    </source>
</reference>
<evidence type="ECO:0000313" key="2">
    <source>
        <dbReference type="EMBL" id="KAE8161180.1"/>
    </source>
</evidence>
<sequence length="56" mass="6442">MLFAWGLRSGGVHVSLTRKTYVLVLFYSFCGFPLMEYILSFTIYPMGPTSYCLYSI</sequence>
<evidence type="ECO:0000313" key="3">
    <source>
        <dbReference type="Proteomes" id="UP000326950"/>
    </source>
</evidence>
<dbReference type="AlphaFoldDB" id="A0A5N6URT3"/>
<accession>A0A5N6URT3</accession>
<name>A0A5N6URT3_ASPTM</name>
<feature type="transmembrane region" description="Helical" evidence="1">
    <location>
        <begin position="21"/>
        <end position="44"/>
    </location>
</feature>
<gene>
    <name evidence="2" type="ORF">BDV40DRAFT_268709</name>
</gene>
<keyword evidence="1" id="KW-1133">Transmembrane helix</keyword>
<protein>
    <submittedName>
        <fullName evidence="2">Uncharacterized protein</fullName>
    </submittedName>
</protein>
<keyword evidence="3" id="KW-1185">Reference proteome</keyword>
<dbReference type="Proteomes" id="UP000326950">
    <property type="component" value="Unassembled WGS sequence"/>
</dbReference>
<organism evidence="2 3">
    <name type="scientific">Aspergillus tamarii</name>
    <dbReference type="NCBI Taxonomy" id="41984"/>
    <lineage>
        <taxon>Eukaryota</taxon>
        <taxon>Fungi</taxon>
        <taxon>Dikarya</taxon>
        <taxon>Ascomycota</taxon>
        <taxon>Pezizomycotina</taxon>
        <taxon>Eurotiomycetes</taxon>
        <taxon>Eurotiomycetidae</taxon>
        <taxon>Eurotiales</taxon>
        <taxon>Aspergillaceae</taxon>
        <taxon>Aspergillus</taxon>
        <taxon>Aspergillus subgen. Circumdati</taxon>
    </lineage>
</organism>
<keyword evidence="1" id="KW-0472">Membrane</keyword>
<proteinExistence type="predicted"/>
<evidence type="ECO:0000256" key="1">
    <source>
        <dbReference type="SAM" id="Phobius"/>
    </source>
</evidence>
<keyword evidence="1" id="KW-0812">Transmembrane</keyword>
<dbReference type="EMBL" id="ML738646">
    <property type="protein sequence ID" value="KAE8161180.1"/>
    <property type="molecule type" value="Genomic_DNA"/>
</dbReference>